<evidence type="ECO:0000256" key="5">
    <source>
        <dbReference type="ARBA" id="ARBA00004294"/>
    </source>
</evidence>
<dbReference type="GeneTree" id="ENSGT00940000159817"/>
<feature type="binding site" evidence="30">
    <location>
        <position position="649"/>
    </location>
    <ligand>
        <name>Zn(2+)</name>
        <dbReference type="ChEBI" id="CHEBI:29105"/>
        <label>1</label>
    </ligand>
</feature>
<dbReference type="Gene3D" id="1.10.1300.10">
    <property type="entry name" value="3'5'-cyclic nucleotide phosphodiesterase, catalytic domain"/>
    <property type="match status" value="1"/>
</dbReference>
<comment type="catalytic activity">
    <reaction evidence="24">
        <text>a nucleoside 3',5'-cyclic phosphate + H2O = a nucleoside 5'-phosphate + H(+)</text>
        <dbReference type="Rhea" id="RHEA:14653"/>
        <dbReference type="ChEBI" id="CHEBI:15377"/>
        <dbReference type="ChEBI" id="CHEBI:15378"/>
        <dbReference type="ChEBI" id="CHEBI:57867"/>
        <dbReference type="ChEBI" id="CHEBI:58464"/>
        <dbReference type="EC" id="3.1.4.17"/>
    </reaction>
    <physiologicalReaction direction="left-to-right" evidence="24">
        <dbReference type="Rhea" id="RHEA:14654"/>
    </physiologicalReaction>
</comment>
<keyword evidence="10" id="KW-0140">cGMP</keyword>
<evidence type="ECO:0000256" key="4">
    <source>
        <dbReference type="ARBA" id="ARBA00004273"/>
    </source>
</evidence>
<reference evidence="33" key="2">
    <citation type="submission" date="2025-09" db="UniProtKB">
        <authorList>
            <consortium name="Ensembl"/>
        </authorList>
    </citation>
    <scope>IDENTIFICATION</scope>
</reference>
<feature type="domain" description="PDEase" evidence="32">
    <location>
        <begin position="530"/>
        <end position="854"/>
    </location>
</feature>
<evidence type="ECO:0000256" key="25">
    <source>
        <dbReference type="ARBA" id="ARBA00057992"/>
    </source>
</evidence>
<dbReference type="SUPFAM" id="SSF109604">
    <property type="entry name" value="HD-domain/PDEase-like"/>
    <property type="match status" value="1"/>
</dbReference>
<evidence type="ECO:0000256" key="31">
    <source>
        <dbReference type="RuleBase" id="RU363067"/>
    </source>
</evidence>
<comment type="cofactor">
    <cofactor evidence="31">
        <name>a divalent metal cation</name>
        <dbReference type="ChEBI" id="CHEBI:60240"/>
    </cofactor>
    <text evidence="31">Binds 2 divalent metal cations per subunit. Site 1 may preferentially bind zinc ions, while site 2 has a preference for magnesium and/or manganese ions.</text>
</comment>
<dbReference type="InterPro" id="IPR029016">
    <property type="entry name" value="GAF-like_dom_sf"/>
</dbReference>
<feature type="active site" description="Proton donor" evidence="28">
    <location>
        <position position="608"/>
    </location>
</feature>
<evidence type="ECO:0000256" key="8">
    <source>
        <dbReference type="ARBA" id="ARBA00022475"/>
    </source>
</evidence>
<organism evidence="33 34">
    <name type="scientific">Canis lupus dingo</name>
    <name type="common">dingo</name>
    <dbReference type="NCBI Taxonomy" id="286419"/>
    <lineage>
        <taxon>Eukaryota</taxon>
        <taxon>Metazoa</taxon>
        <taxon>Chordata</taxon>
        <taxon>Craniata</taxon>
        <taxon>Vertebrata</taxon>
        <taxon>Euteleostomi</taxon>
        <taxon>Mammalia</taxon>
        <taxon>Eutheria</taxon>
        <taxon>Laurasiatheria</taxon>
        <taxon>Carnivora</taxon>
        <taxon>Caniformia</taxon>
        <taxon>Canidae</taxon>
        <taxon>Canis</taxon>
    </lineage>
</organism>
<comment type="catalytic activity">
    <reaction evidence="22">
        <text>3',5'-cyclic AMP + H2O = AMP + H(+)</text>
        <dbReference type="Rhea" id="RHEA:25277"/>
        <dbReference type="ChEBI" id="CHEBI:15377"/>
        <dbReference type="ChEBI" id="CHEBI:15378"/>
        <dbReference type="ChEBI" id="CHEBI:58165"/>
        <dbReference type="ChEBI" id="CHEBI:456215"/>
    </reaction>
    <physiologicalReaction direction="left-to-right" evidence="22">
        <dbReference type="Rhea" id="RHEA:25278"/>
    </physiologicalReaction>
</comment>
<dbReference type="EC" id="3.1.4.-" evidence="31"/>
<evidence type="ECO:0000256" key="11">
    <source>
        <dbReference type="ARBA" id="ARBA00022723"/>
    </source>
</evidence>
<feature type="binding site" evidence="29">
    <location>
        <position position="760"/>
    </location>
    <ligand>
        <name>AMP</name>
        <dbReference type="ChEBI" id="CHEBI:456215"/>
    </ligand>
</feature>
<dbReference type="Proteomes" id="UP000694391">
    <property type="component" value="Unplaced"/>
</dbReference>
<dbReference type="FunFam" id="3.30.450.40:FF:000007">
    <property type="entry name" value="Phosphodiesterase"/>
    <property type="match status" value="1"/>
</dbReference>
<dbReference type="CDD" id="cd00077">
    <property type="entry name" value="HDc"/>
    <property type="match status" value="1"/>
</dbReference>
<dbReference type="InterPro" id="IPR036971">
    <property type="entry name" value="PDEase_catalytic_dom_sf"/>
</dbReference>
<comment type="cofactor">
    <cofactor evidence="1">
        <name>Mg(2+)</name>
        <dbReference type="ChEBI" id="CHEBI:18420"/>
    </cofactor>
</comment>
<evidence type="ECO:0000256" key="17">
    <source>
        <dbReference type="ARBA" id="ARBA00022833"/>
    </source>
</evidence>
<evidence type="ECO:0000256" key="12">
    <source>
        <dbReference type="ARBA" id="ARBA00022737"/>
    </source>
</evidence>
<dbReference type="InterPro" id="IPR002073">
    <property type="entry name" value="PDEase_catalytic_dom"/>
</dbReference>
<accession>A0A8C0JQX5</accession>
<evidence type="ECO:0000313" key="34">
    <source>
        <dbReference type="Proteomes" id="UP000694391"/>
    </source>
</evidence>
<evidence type="ECO:0000256" key="16">
    <source>
        <dbReference type="ARBA" id="ARBA00022801"/>
    </source>
</evidence>
<feature type="binding site" evidence="30">
    <location>
        <position position="760"/>
    </location>
    <ligand>
        <name>Zn(2+)</name>
        <dbReference type="ChEBI" id="CHEBI:29105"/>
        <label>1</label>
    </ligand>
</feature>
<evidence type="ECO:0000256" key="9">
    <source>
        <dbReference type="ARBA" id="ARBA00022490"/>
    </source>
</evidence>
<evidence type="ECO:0000256" key="3">
    <source>
        <dbReference type="ARBA" id="ARBA00004236"/>
    </source>
</evidence>
<evidence type="ECO:0000259" key="32">
    <source>
        <dbReference type="PROSITE" id="PS51845"/>
    </source>
</evidence>
<dbReference type="GO" id="GO:0030553">
    <property type="term" value="F:cGMP binding"/>
    <property type="evidence" value="ECO:0007669"/>
    <property type="project" value="UniProtKB-KW"/>
</dbReference>
<dbReference type="Pfam" id="PF01590">
    <property type="entry name" value="GAF"/>
    <property type="match status" value="2"/>
</dbReference>
<evidence type="ECO:0000256" key="30">
    <source>
        <dbReference type="PIRSR" id="PIRSR623088-3"/>
    </source>
</evidence>
<feature type="binding site" evidence="29">
    <location>
        <position position="649"/>
    </location>
    <ligand>
        <name>AMP</name>
        <dbReference type="ChEBI" id="CHEBI:456215"/>
    </ligand>
</feature>
<dbReference type="SUPFAM" id="SSF55781">
    <property type="entry name" value="GAF domain-like"/>
    <property type="match status" value="2"/>
</dbReference>
<dbReference type="Ensembl" id="ENSCAFT00020004366.1">
    <property type="protein sequence ID" value="ENSCAFP00020003769.1"/>
    <property type="gene ID" value="ENSCAFG00020002505.1"/>
</dbReference>
<evidence type="ECO:0000256" key="7">
    <source>
        <dbReference type="ARBA" id="ARBA00011738"/>
    </source>
</evidence>
<dbReference type="Pfam" id="PF00233">
    <property type="entry name" value="PDEase_I"/>
    <property type="match status" value="1"/>
</dbReference>
<comment type="similarity">
    <text evidence="27">Belongs to the cyclic nucleotide phosphodiesterase family. PDE2 subfamily.</text>
</comment>
<feature type="binding site" evidence="30">
    <location>
        <position position="648"/>
    </location>
    <ligand>
        <name>Zn(2+)</name>
        <dbReference type="ChEBI" id="CHEBI:29105"/>
        <label>1</label>
    </ligand>
</feature>
<comment type="catalytic activity">
    <reaction evidence="23">
        <text>3',5'-cyclic GMP + H2O = GMP + H(+)</text>
        <dbReference type="Rhea" id="RHEA:16957"/>
        <dbReference type="ChEBI" id="CHEBI:15377"/>
        <dbReference type="ChEBI" id="CHEBI:15378"/>
        <dbReference type="ChEBI" id="CHEBI:57746"/>
        <dbReference type="ChEBI" id="CHEBI:58115"/>
    </reaction>
    <physiologicalReaction direction="left-to-right" evidence="23">
        <dbReference type="Rhea" id="RHEA:16958"/>
    </physiologicalReaction>
</comment>
<dbReference type="GO" id="GO:0004114">
    <property type="term" value="F:3',5'-cyclic-nucleotide phosphodiesterase activity"/>
    <property type="evidence" value="ECO:0007669"/>
    <property type="project" value="UniProtKB-EC"/>
</dbReference>
<evidence type="ECO:0000256" key="22">
    <source>
        <dbReference type="ARBA" id="ARBA00033675"/>
    </source>
</evidence>
<evidence type="ECO:0000256" key="29">
    <source>
        <dbReference type="PIRSR" id="PIRSR623088-2"/>
    </source>
</evidence>
<dbReference type="InterPro" id="IPR023174">
    <property type="entry name" value="PDEase_CS"/>
</dbReference>
<comment type="cofactor">
    <cofactor evidence="2">
        <name>Zn(2+)</name>
        <dbReference type="ChEBI" id="CHEBI:29105"/>
    </cofactor>
</comment>
<dbReference type="SMART" id="SM00471">
    <property type="entry name" value="HDc"/>
    <property type="match status" value="1"/>
</dbReference>
<dbReference type="PANTHER" id="PTHR11347">
    <property type="entry name" value="CYCLIC NUCLEOTIDE PHOSPHODIESTERASE"/>
    <property type="match status" value="1"/>
</dbReference>
<evidence type="ECO:0000256" key="10">
    <source>
        <dbReference type="ARBA" id="ARBA00022535"/>
    </source>
</evidence>
<reference evidence="33" key="1">
    <citation type="submission" date="2025-08" db="UniProtKB">
        <authorList>
            <consortium name="Ensembl"/>
        </authorList>
    </citation>
    <scope>IDENTIFICATION</scope>
</reference>
<evidence type="ECO:0000256" key="23">
    <source>
        <dbReference type="ARBA" id="ARBA00033684"/>
    </source>
</evidence>
<evidence type="ECO:0000256" key="2">
    <source>
        <dbReference type="ARBA" id="ARBA00001947"/>
    </source>
</evidence>
<evidence type="ECO:0000256" key="28">
    <source>
        <dbReference type="PIRSR" id="PIRSR623088-1"/>
    </source>
</evidence>
<dbReference type="GO" id="GO:0005743">
    <property type="term" value="C:mitochondrial inner membrane"/>
    <property type="evidence" value="ECO:0007669"/>
    <property type="project" value="UniProtKB-SubCell"/>
</dbReference>
<dbReference type="Gene3D" id="3.30.450.40">
    <property type="match status" value="2"/>
</dbReference>
<dbReference type="FunFam" id="1.10.1300.10:FF:000009">
    <property type="entry name" value="Phosphodiesterase"/>
    <property type="match status" value="1"/>
</dbReference>
<evidence type="ECO:0000256" key="27">
    <source>
        <dbReference type="ARBA" id="ARBA00061038"/>
    </source>
</evidence>
<dbReference type="SMART" id="SM00065">
    <property type="entry name" value="GAF"/>
    <property type="match status" value="2"/>
</dbReference>
<dbReference type="GO" id="GO:0007165">
    <property type="term" value="P:signal transduction"/>
    <property type="evidence" value="ECO:0007669"/>
    <property type="project" value="InterPro"/>
</dbReference>
<dbReference type="InterPro" id="IPR023088">
    <property type="entry name" value="PDEase"/>
</dbReference>
<dbReference type="InterPro" id="IPR003018">
    <property type="entry name" value="GAF"/>
</dbReference>
<keyword evidence="20" id="KW-0472">Membrane</keyword>
<keyword evidence="14" id="KW-1000">Mitochondrion outer membrane</keyword>
<evidence type="ECO:0000256" key="26">
    <source>
        <dbReference type="ARBA" id="ARBA00058327"/>
    </source>
</evidence>
<dbReference type="InterPro" id="IPR003607">
    <property type="entry name" value="HD/PDEase_dom"/>
</dbReference>
<evidence type="ECO:0000256" key="24">
    <source>
        <dbReference type="ARBA" id="ARBA00033709"/>
    </source>
</evidence>
<keyword evidence="18" id="KW-0142">cGMP-binding</keyword>
<feature type="binding site" evidence="29">
    <location>
        <position position="811"/>
    </location>
    <ligand>
        <name>AMP</name>
        <dbReference type="ChEBI" id="CHEBI:456215"/>
    </ligand>
</feature>
<feature type="binding site" evidence="30">
    <location>
        <position position="649"/>
    </location>
    <ligand>
        <name>Zn(2+)</name>
        <dbReference type="ChEBI" id="CHEBI:29105"/>
        <label>2</label>
    </ligand>
</feature>
<comment type="subcellular location">
    <subcellularLocation>
        <location evidence="3">Cell membrane</location>
    </subcellularLocation>
    <subcellularLocation>
        <location evidence="6">Cytoplasm</location>
    </subcellularLocation>
    <subcellularLocation>
        <location evidence="4">Mitochondrion inner membrane</location>
    </subcellularLocation>
    <subcellularLocation>
        <location evidence="5">Mitochondrion outer membrane</location>
    </subcellularLocation>
</comment>
<evidence type="ECO:0000256" key="20">
    <source>
        <dbReference type="ARBA" id="ARBA00023136"/>
    </source>
</evidence>
<keyword evidence="15" id="KW-0999">Mitochondrion inner membrane</keyword>
<keyword evidence="8" id="KW-1003">Cell membrane</keyword>
<evidence type="ECO:0000256" key="13">
    <source>
        <dbReference type="ARBA" id="ARBA00022741"/>
    </source>
</evidence>
<keyword evidence="13" id="KW-0547">Nucleotide-binding</keyword>
<dbReference type="GO" id="GO:0005886">
    <property type="term" value="C:plasma membrane"/>
    <property type="evidence" value="ECO:0007669"/>
    <property type="project" value="UniProtKB-SubCell"/>
</dbReference>
<keyword evidence="17" id="KW-0862">Zinc</keyword>
<dbReference type="AlphaFoldDB" id="A0A8C0JQX5"/>
<dbReference type="FunFam" id="3.30.450.40:FF:000014">
    <property type="entry name" value="Phosphodiesterase"/>
    <property type="match status" value="1"/>
</dbReference>
<keyword evidence="11 30" id="KW-0479">Metal-binding</keyword>
<protein>
    <recommendedName>
        <fullName evidence="31">Phosphodiesterase</fullName>
        <ecNumber evidence="31">3.1.4.-</ecNumber>
    </recommendedName>
</protein>
<dbReference type="PRINTS" id="PR00387">
    <property type="entry name" value="PDIESTERASE1"/>
</dbReference>
<dbReference type="PROSITE" id="PS51845">
    <property type="entry name" value="PDEASE_I_2"/>
    <property type="match status" value="1"/>
</dbReference>
<name>A0A8C0JQX5_CANLU</name>
<feature type="binding site" evidence="29">
    <location>
        <begin position="608"/>
        <end position="612"/>
    </location>
    <ligand>
        <name>AMP</name>
        <dbReference type="ChEBI" id="CHEBI:456215"/>
    </ligand>
</feature>
<comment type="subunit">
    <text evidence="7">Homodimer.</text>
</comment>
<keyword evidence="9" id="KW-0963">Cytoplasm</keyword>
<keyword evidence="19" id="KW-0496">Mitochondrion</keyword>
<evidence type="ECO:0000256" key="1">
    <source>
        <dbReference type="ARBA" id="ARBA00001946"/>
    </source>
</evidence>
<sequence>MGRWGCPGLPEESPHCSFLSSFQDALLSLGAVIHIAGFRRAVKEALSAVLPKVETVYTYLLDGESRLVCEDPPPRAAPGREKAVVSRKRLGCNGLGPSNLPGKPLARLVAPLAPDSQGKDWEVGRVTGCLLGLPQSLVALRRVQALQQRGPGAAPGAVPNPPAGGVAYTDRDRKILQLCGELYDLDASSLQLKVLQYLQQETQASRCCLLLVSEDNLQLSCKVIGDKVLEEETSFPLTTGRLGHVVEDKKSIQLKDLTSEDVQQLQNMLGCELQAMLCVPVISRATDQVVALACAFNKLGGDFFVAISGFTEQDERVIQHCFHYTSTVLTSTLAFQKEQKLKCECQALLQVAKNLFTHLDDVSVLLQEIITEARNLSNAEICSVFLLDQNELVAKVFDGGVVDDESYEIRIPADQGIAGHVATTGQILNIPDAYAHPLFYRGVDDSTGFRTRNILCFPIKNESQEVIGVAELVNKINGPWFSKFDEDLATAFSIYCGISIAHSLLYKKVNEAQYRSHLANEMMMYHMKVSDDEYTKLLHDGIQPVAAIDSNFASFTYTPRSLPEDDTSMAILSMLQDMNFINNYKIDCPTLARFCLMVKKGYRDPPYHNWMHAFSVSHFCYLLYKNLELTNYLEDIEIFALFISCMCHDLDHRGTNNSFQVASKSVLAALYSSEGSVMERHHFAQAIAILNTHGCNIFDHFSRKDYQRMLDLMRDIILATDLAHHLRIFKDLQKMAEVGYDRTNKQHHSLLLCLLMTSCDLSDQTKGWKTTRKIAELIYKEFFSQGDLEKAMGNRPMEMMDREKAYIPELQISFMEHIAMPIYKLLQDLFPKAAELYERVASNREHWTKVSHKFTIRGLPSNNSLDFLDEEYEVPELDGTRAPVNGCCSLDAE</sequence>
<evidence type="ECO:0000256" key="6">
    <source>
        <dbReference type="ARBA" id="ARBA00004496"/>
    </source>
</evidence>
<dbReference type="GO" id="GO:0046872">
    <property type="term" value="F:metal ion binding"/>
    <property type="evidence" value="ECO:0007669"/>
    <property type="project" value="UniProtKB-KW"/>
</dbReference>
<dbReference type="PROSITE" id="PS00126">
    <property type="entry name" value="PDEASE_I_1"/>
    <property type="match status" value="1"/>
</dbReference>
<keyword evidence="21" id="KW-0114">cAMP</keyword>
<keyword evidence="16 31" id="KW-0378">Hydrolase</keyword>
<evidence type="ECO:0000256" key="19">
    <source>
        <dbReference type="ARBA" id="ARBA00023128"/>
    </source>
</evidence>
<keyword evidence="12" id="KW-0677">Repeat</keyword>
<evidence type="ECO:0000256" key="18">
    <source>
        <dbReference type="ARBA" id="ARBA00022992"/>
    </source>
</evidence>
<evidence type="ECO:0000256" key="14">
    <source>
        <dbReference type="ARBA" id="ARBA00022787"/>
    </source>
</evidence>
<comment type="function">
    <text evidence="25">cGMP-activated cyclic nucleotide phosphodiesterase with a dual-specificity for the second messengers cAMP and cGMP, which are key regulators of many important physiological processes. Has a higher efficiency with cGMP compared to cAMP. Plays a role in cell growth and migration.</text>
</comment>
<evidence type="ECO:0000256" key="21">
    <source>
        <dbReference type="ARBA" id="ARBA00023149"/>
    </source>
</evidence>
<evidence type="ECO:0000313" key="33">
    <source>
        <dbReference type="Ensembl" id="ENSCAFP00020003769.1"/>
    </source>
</evidence>
<comment type="function">
    <text evidence="26">Regulates mitochondrial cAMP levels and respiration. Involved in the regulation of mitochondria morphology/dynamics and apoptotic cell death via local modulation of cAMP/PKA signaling in the mitochondrion, including the monitoring of local cAMP levels at the outer mitochondrial membrane and of PKA-dependent phosphorylation of DNM1L.</text>
</comment>
<keyword evidence="34" id="KW-1185">Reference proteome</keyword>
<evidence type="ECO:0000256" key="15">
    <source>
        <dbReference type="ARBA" id="ARBA00022792"/>
    </source>
</evidence>
<proteinExistence type="inferred from homology"/>
<dbReference type="GO" id="GO:0005741">
    <property type="term" value="C:mitochondrial outer membrane"/>
    <property type="evidence" value="ECO:0007669"/>
    <property type="project" value="UniProtKB-SubCell"/>
</dbReference>
<feature type="binding site" evidence="30">
    <location>
        <position position="612"/>
    </location>
    <ligand>
        <name>Zn(2+)</name>
        <dbReference type="ChEBI" id="CHEBI:29105"/>
        <label>1</label>
    </ligand>
</feature>